<sequence length="246" mass="27981">MTRARLVHTVIRHTRLEPVRHAFRYRSYSWLVDLDELPAPPWWLRPFADFRTRDHLGDPHATLRGNVEAYLADHDIDLRGGKILMLGNARVLGYVFDPLTVFWCHDATGALRCVVAEVHNTYGQRHRYLIPAAVTAVADKQFYVSPFNPVAGRYRLRLPAPAERLRLAIELEGPDGRVMFCASVSGRVVAAKPLTVVRAACAHPLETWRITVRIRWQGLRLWARGLPVVPRPAVRRRSSCSLEALS</sequence>
<comment type="caution">
    <text evidence="1">The sequence shown here is derived from an EMBL/GenBank/DDBJ whole genome shotgun (WGS) entry which is preliminary data.</text>
</comment>
<dbReference type="InterPro" id="IPR010775">
    <property type="entry name" value="DUF1365"/>
</dbReference>
<evidence type="ECO:0000313" key="2">
    <source>
        <dbReference type="Proteomes" id="UP000466794"/>
    </source>
</evidence>
<reference evidence="1 2" key="1">
    <citation type="submission" date="2019-12" db="EMBL/GenBank/DDBJ databases">
        <title>Nocardia sp. nov. ET3-3 isolated from soil.</title>
        <authorList>
            <person name="Kanchanasin P."/>
            <person name="Tanasupawat S."/>
            <person name="Yuki M."/>
            <person name="Kudo T."/>
        </authorList>
    </citation>
    <scope>NUCLEOTIDE SEQUENCE [LARGE SCALE GENOMIC DNA]</scope>
    <source>
        <strain evidence="1 2">ET3-3</strain>
    </source>
</reference>
<dbReference type="AlphaFoldDB" id="A0A7K1UTA2"/>
<evidence type="ECO:0000313" key="1">
    <source>
        <dbReference type="EMBL" id="MVU77577.1"/>
    </source>
</evidence>
<dbReference type="PANTHER" id="PTHR33973">
    <property type="entry name" value="OS07G0153300 PROTEIN"/>
    <property type="match status" value="1"/>
</dbReference>
<dbReference type="Pfam" id="PF07103">
    <property type="entry name" value="DUF1365"/>
    <property type="match status" value="1"/>
</dbReference>
<protein>
    <submittedName>
        <fullName evidence="1">DUF1365 family protein</fullName>
    </submittedName>
</protein>
<organism evidence="1 2">
    <name type="scientific">Nocardia terrae</name>
    <dbReference type="NCBI Taxonomy" id="2675851"/>
    <lineage>
        <taxon>Bacteria</taxon>
        <taxon>Bacillati</taxon>
        <taxon>Actinomycetota</taxon>
        <taxon>Actinomycetes</taxon>
        <taxon>Mycobacteriales</taxon>
        <taxon>Nocardiaceae</taxon>
        <taxon>Nocardia</taxon>
    </lineage>
</organism>
<keyword evidence="2" id="KW-1185">Reference proteome</keyword>
<dbReference type="Proteomes" id="UP000466794">
    <property type="component" value="Unassembled WGS sequence"/>
</dbReference>
<name>A0A7K1UTA2_9NOCA</name>
<gene>
    <name evidence="1" type="ORF">GPX89_10035</name>
</gene>
<accession>A0A7K1UTA2</accession>
<proteinExistence type="predicted"/>
<dbReference type="PANTHER" id="PTHR33973:SF4">
    <property type="entry name" value="OS07G0153300 PROTEIN"/>
    <property type="match status" value="1"/>
</dbReference>
<dbReference type="RefSeq" id="WP_157387263.1">
    <property type="nucleotide sequence ID" value="NZ_WRPP01000002.1"/>
</dbReference>
<dbReference type="EMBL" id="WRPP01000002">
    <property type="protein sequence ID" value="MVU77577.1"/>
    <property type="molecule type" value="Genomic_DNA"/>
</dbReference>